<gene>
    <name evidence="1" type="ORF">GCM10022214_44810</name>
</gene>
<name>A0ABP7W4W5_9ACTN</name>
<dbReference type="EMBL" id="BAAAZG010000029">
    <property type="protein sequence ID" value="GAA4081134.1"/>
    <property type="molecule type" value="Genomic_DNA"/>
</dbReference>
<accession>A0ABP7W4W5</accession>
<comment type="caution">
    <text evidence="1">The sequence shown here is derived from an EMBL/GenBank/DDBJ whole genome shotgun (WGS) entry which is preliminary data.</text>
</comment>
<sequence length="218" mass="23249">MSGVAGGVVVGGGAAVCGAGSVGWGFGVAVSAARGPVGRGLSVRERTVAGAGAECHVLTVDRAEIECLSGMKGHDRYAGRLKLCWISADWMFDRAHPQFAALAEYVCVREGRDVHRGHGEMAGRGQVRVGRHQCGDGLSRPRKNPAWRSSGAALPTFTFRLRRGGDGFGFWLRFTSASSSQAKTTRASEHEGDAARCDQRYLLERKVTCGKNRSTARL</sequence>
<keyword evidence="2" id="KW-1185">Reference proteome</keyword>
<organism evidence="1 2">
    <name type="scientific">Actinomadura miaoliensis</name>
    <dbReference type="NCBI Taxonomy" id="430685"/>
    <lineage>
        <taxon>Bacteria</taxon>
        <taxon>Bacillati</taxon>
        <taxon>Actinomycetota</taxon>
        <taxon>Actinomycetes</taxon>
        <taxon>Streptosporangiales</taxon>
        <taxon>Thermomonosporaceae</taxon>
        <taxon>Actinomadura</taxon>
    </lineage>
</organism>
<evidence type="ECO:0000313" key="2">
    <source>
        <dbReference type="Proteomes" id="UP001500683"/>
    </source>
</evidence>
<reference evidence="2" key="1">
    <citation type="journal article" date="2019" name="Int. J. Syst. Evol. Microbiol.">
        <title>The Global Catalogue of Microorganisms (GCM) 10K type strain sequencing project: providing services to taxonomists for standard genome sequencing and annotation.</title>
        <authorList>
            <consortium name="The Broad Institute Genomics Platform"/>
            <consortium name="The Broad Institute Genome Sequencing Center for Infectious Disease"/>
            <person name="Wu L."/>
            <person name="Ma J."/>
        </authorList>
    </citation>
    <scope>NUCLEOTIDE SEQUENCE [LARGE SCALE GENOMIC DNA]</scope>
    <source>
        <strain evidence="2">JCM 16702</strain>
    </source>
</reference>
<proteinExistence type="predicted"/>
<evidence type="ECO:0000313" key="1">
    <source>
        <dbReference type="EMBL" id="GAA4081134.1"/>
    </source>
</evidence>
<protein>
    <submittedName>
        <fullName evidence="1">Uncharacterized protein</fullName>
    </submittedName>
</protein>
<dbReference type="Proteomes" id="UP001500683">
    <property type="component" value="Unassembled WGS sequence"/>
</dbReference>